<gene>
    <name evidence="2" type="ORF">BDZ94DRAFT_1280997</name>
</gene>
<evidence type="ECO:0000313" key="3">
    <source>
        <dbReference type="Proteomes" id="UP000807353"/>
    </source>
</evidence>
<dbReference type="Proteomes" id="UP000807353">
    <property type="component" value="Unassembled WGS sequence"/>
</dbReference>
<protein>
    <recommendedName>
        <fullName evidence="4">RNA-binding protein</fullName>
    </recommendedName>
</protein>
<proteinExistence type="predicted"/>
<evidence type="ECO:0008006" key="4">
    <source>
        <dbReference type="Google" id="ProtNLM"/>
    </source>
</evidence>
<organism evidence="2 3">
    <name type="scientific">Collybia nuda</name>
    <dbReference type="NCBI Taxonomy" id="64659"/>
    <lineage>
        <taxon>Eukaryota</taxon>
        <taxon>Fungi</taxon>
        <taxon>Dikarya</taxon>
        <taxon>Basidiomycota</taxon>
        <taxon>Agaricomycotina</taxon>
        <taxon>Agaricomycetes</taxon>
        <taxon>Agaricomycetidae</taxon>
        <taxon>Agaricales</taxon>
        <taxon>Tricholomatineae</taxon>
        <taxon>Clitocybaceae</taxon>
        <taxon>Collybia</taxon>
    </lineage>
</organism>
<dbReference type="OrthoDB" id="5541797at2759"/>
<evidence type="ECO:0000313" key="2">
    <source>
        <dbReference type="EMBL" id="KAF9466362.1"/>
    </source>
</evidence>
<name>A0A9P5YCQ0_9AGAR</name>
<accession>A0A9P5YCQ0</accession>
<sequence length="212" mass="23881">MEHGKHIELLGVPRTATPADVRRSITRAGLQGVVDVAIDYHRFLPSGKALLTLNDPQFLRDNIRNLERLTVAGLPVKSRPRLLRDDEAAPSRMRGVKGRAEASERGIVTGNGPHAGITNCERHVVIKGLPGRISLQTLENTLRSYQLAETRGGRPRIVKVPLPKDVFTMYSRFLVTLKSEAEAHRLVRDLHYTYFDQKTFGTKHRLFARVVY</sequence>
<comment type="caution">
    <text evidence="2">The sequence shown here is derived from an EMBL/GenBank/DDBJ whole genome shotgun (WGS) entry which is preliminary data.</text>
</comment>
<dbReference type="AlphaFoldDB" id="A0A9P5YCQ0"/>
<reference evidence="2" key="1">
    <citation type="submission" date="2020-11" db="EMBL/GenBank/DDBJ databases">
        <authorList>
            <consortium name="DOE Joint Genome Institute"/>
            <person name="Ahrendt S."/>
            <person name="Riley R."/>
            <person name="Andreopoulos W."/>
            <person name="Labutti K."/>
            <person name="Pangilinan J."/>
            <person name="Ruiz-Duenas F.J."/>
            <person name="Barrasa J.M."/>
            <person name="Sanchez-Garcia M."/>
            <person name="Camarero S."/>
            <person name="Miyauchi S."/>
            <person name="Serrano A."/>
            <person name="Linde D."/>
            <person name="Babiker R."/>
            <person name="Drula E."/>
            <person name="Ayuso-Fernandez I."/>
            <person name="Pacheco R."/>
            <person name="Padilla G."/>
            <person name="Ferreira P."/>
            <person name="Barriuso J."/>
            <person name="Kellner H."/>
            <person name="Castanera R."/>
            <person name="Alfaro M."/>
            <person name="Ramirez L."/>
            <person name="Pisabarro A.G."/>
            <person name="Kuo A."/>
            <person name="Tritt A."/>
            <person name="Lipzen A."/>
            <person name="He G."/>
            <person name="Yan M."/>
            <person name="Ng V."/>
            <person name="Cullen D."/>
            <person name="Martin F."/>
            <person name="Rosso M.-N."/>
            <person name="Henrissat B."/>
            <person name="Hibbett D."/>
            <person name="Martinez A.T."/>
            <person name="Grigoriev I.V."/>
        </authorList>
    </citation>
    <scope>NUCLEOTIDE SEQUENCE</scope>
    <source>
        <strain evidence="2">CBS 247.69</strain>
    </source>
</reference>
<evidence type="ECO:0000256" key="1">
    <source>
        <dbReference type="SAM" id="MobiDB-lite"/>
    </source>
</evidence>
<dbReference type="EMBL" id="MU150242">
    <property type="protein sequence ID" value="KAF9466362.1"/>
    <property type="molecule type" value="Genomic_DNA"/>
</dbReference>
<keyword evidence="3" id="KW-1185">Reference proteome</keyword>
<feature type="region of interest" description="Disordered" evidence="1">
    <location>
        <begin position="83"/>
        <end position="110"/>
    </location>
</feature>